<comment type="subcellular location">
    <subcellularLocation>
        <location evidence="1">Cell membrane</location>
        <topology evidence="1">Multi-pass membrane protein</topology>
    </subcellularLocation>
</comment>
<evidence type="ECO:0000256" key="7">
    <source>
        <dbReference type="ARBA" id="ARBA00023053"/>
    </source>
</evidence>
<evidence type="ECO:0000256" key="6">
    <source>
        <dbReference type="ARBA" id="ARBA00022989"/>
    </source>
</evidence>
<feature type="transmembrane region" description="Helical" evidence="12">
    <location>
        <begin position="185"/>
        <end position="203"/>
    </location>
</feature>
<reference evidence="14" key="1">
    <citation type="submission" date="2016-10" db="EMBL/GenBank/DDBJ databases">
        <authorList>
            <person name="Varghese N."/>
            <person name="Submissions S."/>
        </authorList>
    </citation>
    <scope>NUCLEOTIDE SEQUENCE [LARGE SCALE GENOMIC DNA]</scope>
    <source>
        <strain evidence="14">DSM 15363</strain>
    </source>
</reference>
<feature type="transmembrane region" description="Helical" evidence="12">
    <location>
        <begin position="434"/>
        <end position="456"/>
    </location>
</feature>
<evidence type="ECO:0000313" key="13">
    <source>
        <dbReference type="EMBL" id="SDH30383.1"/>
    </source>
</evidence>
<organism evidence="13 14">
    <name type="scientific">Winogradskyella thalassocola</name>
    <dbReference type="NCBI Taxonomy" id="262004"/>
    <lineage>
        <taxon>Bacteria</taxon>
        <taxon>Pseudomonadati</taxon>
        <taxon>Bacteroidota</taxon>
        <taxon>Flavobacteriia</taxon>
        <taxon>Flavobacteriales</taxon>
        <taxon>Flavobacteriaceae</taxon>
        <taxon>Winogradskyella</taxon>
    </lineage>
</organism>
<keyword evidence="10" id="KW-0739">Sodium transport</keyword>
<feature type="transmembrane region" description="Helical" evidence="12">
    <location>
        <begin position="552"/>
        <end position="570"/>
    </location>
</feature>
<keyword evidence="9 12" id="KW-0472">Membrane</keyword>
<dbReference type="GO" id="GO:0005886">
    <property type="term" value="C:plasma membrane"/>
    <property type="evidence" value="ECO:0007669"/>
    <property type="project" value="UniProtKB-SubCell"/>
</dbReference>
<comment type="similarity">
    <text evidence="2 11">Belongs to the sodium:solute symporter (SSF) (TC 2.A.21) family.</text>
</comment>
<feature type="transmembrane region" description="Helical" evidence="12">
    <location>
        <begin position="7"/>
        <end position="26"/>
    </location>
</feature>
<keyword evidence="5 12" id="KW-0812">Transmembrane</keyword>
<dbReference type="RefSeq" id="WP_092467122.1">
    <property type="nucleotide sequence ID" value="NZ_FNCZ01000002.1"/>
</dbReference>
<evidence type="ECO:0000256" key="11">
    <source>
        <dbReference type="RuleBase" id="RU362091"/>
    </source>
</evidence>
<gene>
    <name evidence="13" type="ORF">SAMN04489796_102246</name>
</gene>
<evidence type="ECO:0000256" key="3">
    <source>
        <dbReference type="ARBA" id="ARBA00022448"/>
    </source>
</evidence>
<feature type="transmembrane region" description="Helical" evidence="12">
    <location>
        <begin position="576"/>
        <end position="596"/>
    </location>
</feature>
<evidence type="ECO:0000256" key="9">
    <source>
        <dbReference type="ARBA" id="ARBA00023136"/>
    </source>
</evidence>
<dbReference type="STRING" id="262004.SAMN04489796_102246"/>
<keyword evidence="14" id="KW-1185">Reference proteome</keyword>
<dbReference type="Gene3D" id="1.20.1730.10">
    <property type="entry name" value="Sodium/glucose cotransporter"/>
    <property type="match status" value="2"/>
</dbReference>
<dbReference type="GO" id="GO:0015293">
    <property type="term" value="F:symporter activity"/>
    <property type="evidence" value="ECO:0007669"/>
    <property type="project" value="TreeGrafter"/>
</dbReference>
<feature type="transmembrane region" description="Helical" evidence="12">
    <location>
        <begin position="151"/>
        <end position="173"/>
    </location>
</feature>
<sequence length="602" mass="67355">MQQTLDWIDWAVLIVTLATIVGYGTWKTRGRKNAQDYIKGGNTSKWWTIGLSVMATQASAITFLSTTGQAFSDGMGFVQFYFGLPIAMVIICLVFIPIYHRLKVYTAYEFLENRFDLKTRSLTAILFLIQRGLAAGITIFAPAIILSVVLGWNIVTLNIIIGLLVIIYTVSGGTKAVTVTQKQQMFVIFAGMIAALFIIINLIPEEVSFIDAIDIAGATGKMQVLDFSFDLENRYTVWTGLIGGTFLMLSYFGTDQSQVQRYLSGKSMKEMQMGLLFNGMLKVPMQFFILLVGVMVFVFYQFNPSPLNFIDKSEQTVLASEYGDNYRALQDKQTTLFTEKQKVSLALSKSEDDRLKNRLFQLDSIEKTYRSESKFLIKKAIDTEYTATYNTLKNEVDALQSNPESEAYLIKSAALTALYKDAAKDTQTNDRDYMFIRFILNNLPTGLIGLLLAVILSAAMSSTASEINALATITAIDLYGRNQKEDKGEEHTVKMTKWFTFGWGIVAIIIACFADLAENLIQLVNIIGSIFYGNVLGIFLLAFFFKYIKGNAVFIGALITQAIVVIGWWLDWMPYLWLNLFGCVVVITIANLLQVLSPKKAA</sequence>
<dbReference type="PANTHER" id="PTHR42985:SF40">
    <property type="entry name" value="LD47995P-RELATED"/>
    <property type="match status" value="1"/>
</dbReference>
<feature type="transmembrane region" description="Helical" evidence="12">
    <location>
        <begin position="523"/>
        <end position="545"/>
    </location>
</feature>
<dbReference type="GO" id="GO:0006814">
    <property type="term" value="P:sodium ion transport"/>
    <property type="evidence" value="ECO:0007669"/>
    <property type="project" value="UniProtKB-KW"/>
</dbReference>
<evidence type="ECO:0000256" key="10">
    <source>
        <dbReference type="ARBA" id="ARBA00023201"/>
    </source>
</evidence>
<keyword evidence="4" id="KW-1003">Cell membrane</keyword>
<evidence type="ECO:0000256" key="8">
    <source>
        <dbReference type="ARBA" id="ARBA00023065"/>
    </source>
</evidence>
<dbReference type="InterPro" id="IPR001734">
    <property type="entry name" value="Na/solute_symporter"/>
</dbReference>
<keyword evidence="3" id="KW-0813">Transport</keyword>
<feature type="transmembrane region" description="Helical" evidence="12">
    <location>
        <begin position="275"/>
        <end position="300"/>
    </location>
</feature>
<feature type="transmembrane region" description="Helical" evidence="12">
    <location>
        <begin position="78"/>
        <end position="100"/>
    </location>
</feature>
<dbReference type="EMBL" id="FNCZ01000002">
    <property type="protein sequence ID" value="SDH30383.1"/>
    <property type="molecule type" value="Genomic_DNA"/>
</dbReference>
<feature type="transmembrane region" description="Helical" evidence="12">
    <location>
        <begin position="498"/>
        <end position="517"/>
    </location>
</feature>
<dbReference type="OrthoDB" id="9803597at2"/>
<dbReference type="Pfam" id="PF00474">
    <property type="entry name" value="SSF"/>
    <property type="match status" value="2"/>
</dbReference>
<feature type="transmembrane region" description="Helical" evidence="12">
    <location>
        <begin position="121"/>
        <end position="145"/>
    </location>
</feature>
<dbReference type="Proteomes" id="UP000199492">
    <property type="component" value="Unassembled WGS sequence"/>
</dbReference>
<dbReference type="InterPro" id="IPR051163">
    <property type="entry name" value="Sodium:Solute_Symporter_SSF"/>
</dbReference>
<dbReference type="InterPro" id="IPR038377">
    <property type="entry name" value="Na/Glc_symporter_sf"/>
</dbReference>
<dbReference type="AlphaFoldDB" id="A0A1G8BBG8"/>
<evidence type="ECO:0000256" key="4">
    <source>
        <dbReference type="ARBA" id="ARBA00022475"/>
    </source>
</evidence>
<dbReference type="CDD" id="cd11494">
    <property type="entry name" value="SLC5sbd_NIS-like_u2"/>
    <property type="match status" value="1"/>
</dbReference>
<name>A0A1G8BBG8_9FLAO</name>
<evidence type="ECO:0000256" key="12">
    <source>
        <dbReference type="SAM" id="Phobius"/>
    </source>
</evidence>
<dbReference type="PROSITE" id="PS50283">
    <property type="entry name" value="NA_SOLUT_SYMP_3"/>
    <property type="match status" value="1"/>
</dbReference>
<evidence type="ECO:0000256" key="5">
    <source>
        <dbReference type="ARBA" id="ARBA00022692"/>
    </source>
</evidence>
<dbReference type="PANTHER" id="PTHR42985">
    <property type="entry name" value="SODIUM-COUPLED MONOCARBOXYLATE TRANSPORTER"/>
    <property type="match status" value="1"/>
</dbReference>
<evidence type="ECO:0000256" key="2">
    <source>
        <dbReference type="ARBA" id="ARBA00006434"/>
    </source>
</evidence>
<feature type="transmembrane region" description="Helical" evidence="12">
    <location>
        <begin position="46"/>
        <end position="66"/>
    </location>
</feature>
<keyword evidence="6 12" id="KW-1133">Transmembrane helix</keyword>
<evidence type="ECO:0000256" key="1">
    <source>
        <dbReference type="ARBA" id="ARBA00004651"/>
    </source>
</evidence>
<keyword evidence="7" id="KW-0915">Sodium</keyword>
<evidence type="ECO:0000313" key="14">
    <source>
        <dbReference type="Proteomes" id="UP000199492"/>
    </source>
</evidence>
<protein>
    <submittedName>
        <fullName evidence="13">Transporter, SSS family</fullName>
    </submittedName>
</protein>
<proteinExistence type="inferred from homology"/>
<feature type="transmembrane region" description="Helical" evidence="12">
    <location>
        <begin position="235"/>
        <end position="254"/>
    </location>
</feature>
<accession>A0A1G8BBG8</accession>
<keyword evidence="8" id="KW-0406">Ion transport</keyword>